<evidence type="ECO:0000256" key="1">
    <source>
        <dbReference type="ARBA" id="ARBA00004123"/>
    </source>
</evidence>
<evidence type="ECO:0000313" key="9">
    <source>
        <dbReference type="EMBL" id="PPQ68987.1"/>
    </source>
</evidence>
<evidence type="ECO:0008006" key="11">
    <source>
        <dbReference type="Google" id="ProtNLM"/>
    </source>
</evidence>
<reference evidence="9 10" key="1">
    <citation type="journal article" date="2018" name="Evol. Lett.">
        <title>Horizontal gene cluster transfer increased hallucinogenic mushroom diversity.</title>
        <authorList>
            <person name="Reynolds H.T."/>
            <person name="Vijayakumar V."/>
            <person name="Gluck-Thaler E."/>
            <person name="Korotkin H.B."/>
            <person name="Matheny P.B."/>
            <person name="Slot J.C."/>
        </authorList>
    </citation>
    <scope>NUCLEOTIDE SEQUENCE [LARGE SCALE GENOMIC DNA]</scope>
    <source>
        <strain evidence="9 10">2631</strain>
    </source>
</reference>
<dbReference type="SMART" id="SM00487">
    <property type="entry name" value="DEXDc"/>
    <property type="match status" value="1"/>
</dbReference>
<dbReference type="EMBL" id="NHYD01003945">
    <property type="protein sequence ID" value="PPQ68987.1"/>
    <property type="molecule type" value="Genomic_DNA"/>
</dbReference>
<keyword evidence="3" id="KW-0378">Hydrolase</keyword>
<feature type="compositionally biased region" description="Acidic residues" evidence="6">
    <location>
        <begin position="55"/>
        <end position="75"/>
    </location>
</feature>
<dbReference type="Pfam" id="PF00271">
    <property type="entry name" value="Helicase_C"/>
    <property type="match status" value="1"/>
</dbReference>
<comment type="caution">
    <text evidence="9">The sequence shown here is derived from an EMBL/GenBank/DDBJ whole genome shotgun (WGS) entry which is preliminary data.</text>
</comment>
<sequence>MDIKRIDSDEEESASVSLWNAKEKKAVTRHVEPFDPNPLKKYFAGMSGFLSVSDCEADEEDNPEEDTPGSNDDDNDASKGVDRFDFLKISSVKPSTSRAKSTSVAEDDSVTESSSYRERRSSSASQLSDRASVGAGKGKAIAKGNVSDSVTESQSDVAPAAQMPPKLRAKSPAKPILSSVAQGKLPQIQAGESDSVTESESEPELDLKSTKLKPRPSIPLKPGQTVQKAFLLDEKKRVKIPATINTYLRDYQRDGVKFLYRQYKAGKGGLLGDDMGLVSHLTSNLRVGKTIQTIAFLSAIMQKTGLVTDRHRRRKYVFKLQDNKNWRREMPRADAKWPTCLIIAPSSVAGNWEREFEKWGYFEVGMYLGPVSERETVLKDFKLGRLDVVITSFDLARRYIADLEDLAFTCVIIDEVHRVKDKKTKISQAFDQFESLRRFGLTGTAIQNSYDELWAILDWTNPGELGTLKQWRGYVNKPLTAAQSTTANEETRAVGMSVALILKDKLLPDFFLRRTKDIIKNQMPKKIDQVVFCPLTRLQTEAYQNILATPAVRNLVQRDEPCDCGSRKARKDCHHKFVAADVFRYMSVLIKLSNHLALIMPGGPKDSPEQVKANRELAHIAFPGDKYRSLPSYGQISMMPEACGKWAVLDALLKNWRTDKTNKVLIFTKSVKLLEMLEHYLKMQFYSHLKLDGSTKQESRMDIVDQFNNDPSIYIFLISTAAGGTGLNLTGANKVVVFGELMPFHKLISSWCANPFYASQDPNWNPALDLQAMDRAFRIGQLRDVTVYRLLGSGSVEELIYARQIYKQQQMAIGYDASIQTRYFEGVQGDNAKKGELFGLENIFKLQQDKVATQMVIENAHIAELDWALANMEKQRGKKNSTNELVEAAGQFKDEDTGVREDKNDTLKGLGLLLFDDNVPQRDAIEETLKQIGVKYTHKNDDIIAPSNVEAMKAQQTLQNLRKRKRESASASGSTVLAKGGKTKVMGTGKTKVASKPSAPWPPPNRGRNKNAAPLTPQQQLERRRVALVATGAISCLADLPKFAQEFLTMSEEEQKQALAMVDEAYENRQKQDSSSD</sequence>
<dbReference type="GO" id="GO:0016787">
    <property type="term" value="F:hydrolase activity"/>
    <property type="evidence" value="ECO:0007669"/>
    <property type="project" value="UniProtKB-KW"/>
</dbReference>
<dbReference type="Gene3D" id="3.40.50.10810">
    <property type="entry name" value="Tandem AAA-ATPase domain"/>
    <property type="match status" value="1"/>
</dbReference>
<feature type="compositionally biased region" description="Low complexity" evidence="6">
    <location>
        <begin position="122"/>
        <end position="144"/>
    </location>
</feature>
<evidence type="ECO:0000256" key="3">
    <source>
        <dbReference type="ARBA" id="ARBA00022801"/>
    </source>
</evidence>
<accession>A0A409VRX5</accession>
<dbReference type="SUPFAM" id="SSF52540">
    <property type="entry name" value="P-loop containing nucleoside triphosphate hydrolases"/>
    <property type="match status" value="2"/>
</dbReference>
<dbReference type="PANTHER" id="PTHR45629">
    <property type="entry name" value="SNF2/RAD54 FAMILY MEMBER"/>
    <property type="match status" value="1"/>
</dbReference>
<evidence type="ECO:0000259" key="8">
    <source>
        <dbReference type="PROSITE" id="PS51194"/>
    </source>
</evidence>
<evidence type="ECO:0000256" key="6">
    <source>
        <dbReference type="SAM" id="MobiDB-lite"/>
    </source>
</evidence>
<evidence type="ECO:0000259" key="7">
    <source>
        <dbReference type="PROSITE" id="PS51192"/>
    </source>
</evidence>
<dbReference type="InterPro" id="IPR029256">
    <property type="entry name" value="Heliccase-ass-bd"/>
</dbReference>
<dbReference type="InterPro" id="IPR000330">
    <property type="entry name" value="SNF2_N"/>
</dbReference>
<dbReference type="PROSITE" id="PS51192">
    <property type="entry name" value="HELICASE_ATP_BIND_1"/>
    <property type="match status" value="1"/>
</dbReference>
<dbReference type="SMART" id="SM00490">
    <property type="entry name" value="HELICc"/>
    <property type="match status" value="1"/>
</dbReference>
<dbReference type="InterPro" id="IPR038718">
    <property type="entry name" value="SNF2-like_sf"/>
</dbReference>
<proteinExistence type="predicted"/>
<name>A0A409VRX5_PSICY</name>
<keyword evidence="2" id="KW-0547">Nucleotide-binding</keyword>
<feature type="domain" description="Helicase ATP-binding" evidence="7">
    <location>
        <begin position="260"/>
        <end position="463"/>
    </location>
</feature>
<feature type="region of interest" description="Disordered" evidence="6">
    <location>
        <begin position="53"/>
        <end position="220"/>
    </location>
</feature>
<dbReference type="InterPro" id="IPR014001">
    <property type="entry name" value="Helicase_ATP-bd"/>
</dbReference>
<feature type="region of interest" description="Disordered" evidence="6">
    <location>
        <begin position="963"/>
        <end position="1019"/>
    </location>
</feature>
<feature type="compositionally biased region" description="Low complexity" evidence="6">
    <location>
        <begin position="979"/>
        <end position="992"/>
    </location>
</feature>
<feature type="compositionally biased region" description="Basic and acidic residues" evidence="6">
    <location>
        <begin position="76"/>
        <end position="86"/>
    </location>
</feature>
<dbReference type="Proteomes" id="UP000283269">
    <property type="component" value="Unassembled WGS sequence"/>
</dbReference>
<dbReference type="CDD" id="cd18793">
    <property type="entry name" value="SF2_C_SNF"/>
    <property type="match status" value="1"/>
</dbReference>
<keyword evidence="4" id="KW-0067">ATP-binding</keyword>
<dbReference type="GO" id="GO:0005524">
    <property type="term" value="F:ATP binding"/>
    <property type="evidence" value="ECO:0007669"/>
    <property type="project" value="InterPro"/>
</dbReference>
<feature type="compositionally biased region" description="Polar residues" evidence="6">
    <location>
        <begin position="92"/>
        <end position="104"/>
    </location>
</feature>
<dbReference type="InterPro" id="IPR027417">
    <property type="entry name" value="P-loop_NTPase"/>
</dbReference>
<protein>
    <recommendedName>
        <fullName evidence="11">Helicase ATP-binding domain-containing protein</fullName>
    </recommendedName>
</protein>
<dbReference type="Pfam" id="PF00176">
    <property type="entry name" value="SNF2-rel_dom"/>
    <property type="match status" value="1"/>
</dbReference>
<organism evidence="9 10">
    <name type="scientific">Psilocybe cyanescens</name>
    <dbReference type="NCBI Taxonomy" id="93625"/>
    <lineage>
        <taxon>Eukaryota</taxon>
        <taxon>Fungi</taxon>
        <taxon>Dikarya</taxon>
        <taxon>Basidiomycota</taxon>
        <taxon>Agaricomycotina</taxon>
        <taxon>Agaricomycetes</taxon>
        <taxon>Agaricomycetidae</taxon>
        <taxon>Agaricales</taxon>
        <taxon>Agaricineae</taxon>
        <taxon>Strophariaceae</taxon>
        <taxon>Psilocybe</taxon>
    </lineage>
</organism>
<keyword evidence="10" id="KW-1185">Reference proteome</keyword>
<dbReference type="STRING" id="93625.A0A409VRX5"/>
<evidence type="ECO:0000256" key="2">
    <source>
        <dbReference type="ARBA" id="ARBA00022741"/>
    </source>
</evidence>
<keyword evidence="5" id="KW-0539">Nucleus</keyword>
<evidence type="ECO:0000256" key="4">
    <source>
        <dbReference type="ARBA" id="ARBA00022840"/>
    </source>
</evidence>
<dbReference type="PANTHER" id="PTHR45629:SF7">
    <property type="entry name" value="DNA EXCISION REPAIR PROTEIN ERCC-6-RELATED"/>
    <property type="match status" value="1"/>
</dbReference>
<gene>
    <name evidence="9" type="ORF">CVT25_009172</name>
</gene>
<dbReference type="OrthoDB" id="413460at2759"/>
<dbReference type="AlphaFoldDB" id="A0A409VRX5"/>
<comment type="subcellular location">
    <subcellularLocation>
        <location evidence="1">Nucleus</location>
    </subcellularLocation>
</comment>
<dbReference type="Gene3D" id="3.40.50.300">
    <property type="entry name" value="P-loop containing nucleotide triphosphate hydrolases"/>
    <property type="match status" value="1"/>
</dbReference>
<feature type="compositionally biased region" description="Acidic residues" evidence="6">
    <location>
        <begin position="195"/>
        <end position="204"/>
    </location>
</feature>
<evidence type="ECO:0000256" key="5">
    <source>
        <dbReference type="ARBA" id="ARBA00023242"/>
    </source>
</evidence>
<dbReference type="InterPro" id="IPR001650">
    <property type="entry name" value="Helicase_C-like"/>
</dbReference>
<feature type="compositionally biased region" description="Polar residues" evidence="6">
    <location>
        <begin position="146"/>
        <end position="156"/>
    </location>
</feature>
<evidence type="ECO:0000313" key="10">
    <source>
        <dbReference type="Proteomes" id="UP000283269"/>
    </source>
</evidence>
<dbReference type="GO" id="GO:0005634">
    <property type="term" value="C:nucleus"/>
    <property type="evidence" value="ECO:0007669"/>
    <property type="project" value="UniProtKB-SubCell"/>
</dbReference>
<dbReference type="InterPro" id="IPR049730">
    <property type="entry name" value="SNF2/RAD54-like_C"/>
</dbReference>
<dbReference type="FunFam" id="3.40.50.10810:FF:000019">
    <property type="entry name" value="DNA excision repair protein ERCC-6-like 2 isoform X1"/>
    <property type="match status" value="1"/>
</dbReference>
<dbReference type="InParanoid" id="A0A409VRX5"/>
<dbReference type="PROSITE" id="PS51194">
    <property type="entry name" value="HELICASE_CTER"/>
    <property type="match status" value="1"/>
</dbReference>
<dbReference type="InterPro" id="IPR050496">
    <property type="entry name" value="SNF2_RAD54_helicase_repair"/>
</dbReference>
<dbReference type="Pfam" id="PF14773">
    <property type="entry name" value="VIGSSK"/>
    <property type="match status" value="1"/>
</dbReference>
<feature type="domain" description="Helicase C-terminal" evidence="8">
    <location>
        <begin position="648"/>
        <end position="825"/>
    </location>
</feature>